<dbReference type="Pfam" id="PF00550">
    <property type="entry name" value="PP-binding"/>
    <property type="match status" value="1"/>
</dbReference>
<evidence type="ECO:0000256" key="1">
    <source>
        <dbReference type="ARBA" id="ARBA00001957"/>
    </source>
</evidence>
<gene>
    <name evidence="5" type="ORF">HGH92_33380</name>
</gene>
<dbReference type="InterPro" id="IPR009081">
    <property type="entry name" value="PP-bd_ACP"/>
</dbReference>
<dbReference type="GO" id="GO:0043041">
    <property type="term" value="P:amino acid activation for nonribosomal peptide biosynthetic process"/>
    <property type="evidence" value="ECO:0007669"/>
    <property type="project" value="TreeGrafter"/>
</dbReference>
<protein>
    <submittedName>
        <fullName evidence="5">AMP-binding protein</fullName>
    </submittedName>
</protein>
<evidence type="ECO:0000256" key="3">
    <source>
        <dbReference type="ARBA" id="ARBA00022553"/>
    </source>
</evidence>
<dbReference type="Pfam" id="PF00501">
    <property type="entry name" value="AMP-binding"/>
    <property type="match status" value="1"/>
</dbReference>
<feature type="non-terminal residue" evidence="5">
    <location>
        <position position="918"/>
    </location>
</feature>
<dbReference type="InterPro" id="IPR042099">
    <property type="entry name" value="ANL_N_sf"/>
</dbReference>
<dbReference type="Gene3D" id="1.10.1200.10">
    <property type="entry name" value="ACP-like"/>
    <property type="match status" value="1"/>
</dbReference>
<dbReference type="Gene3D" id="3.40.50.12780">
    <property type="entry name" value="N-terminal domain of ligase-like"/>
    <property type="match status" value="1"/>
</dbReference>
<dbReference type="SUPFAM" id="SSF56801">
    <property type="entry name" value="Acetyl-CoA synthetase-like"/>
    <property type="match status" value="1"/>
</dbReference>
<comment type="caution">
    <text evidence="5">The sequence shown here is derived from an EMBL/GenBank/DDBJ whole genome shotgun (WGS) entry which is preliminary data.</text>
</comment>
<reference evidence="5 6" key="1">
    <citation type="submission" date="2020-04" db="EMBL/GenBank/DDBJ databases">
        <authorList>
            <person name="Yin C."/>
        </authorList>
    </citation>
    <scope>NUCLEOTIDE SEQUENCE [LARGE SCALE GENOMIC DNA]</scope>
    <source>
        <strain evidence="5 6">Ae27</strain>
    </source>
</reference>
<dbReference type="Gene3D" id="3.30.559.30">
    <property type="entry name" value="Nonribosomal peptide synthetase, condensation domain"/>
    <property type="match status" value="1"/>
</dbReference>
<dbReference type="CDD" id="cd05930">
    <property type="entry name" value="A_NRPS"/>
    <property type="match status" value="1"/>
</dbReference>
<dbReference type="Gene3D" id="3.30.559.10">
    <property type="entry name" value="Chloramphenicol acetyltransferase-like domain"/>
    <property type="match status" value="2"/>
</dbReference>
<dbReference type="InterPro" id="IPR020845">
    <property type="entry name" value="AMP-binding_CS"/>
</dbReference>
<organism evidence="5 6">
    <name type="scientific">Chitinophaga varians</name>
    <dbReference type="NCBI Taxonomy" id="2202339"/>
    <lineage>
        <taxon>Bacteria</taxon>
        <taxon>Pseudomonadati</taxon>
        <taxon>Bacteroidota</taxon>
        <taxon>Chitinophagia</taxon>
        <taxon>Chitinophagales</taxon>
        <taxon>Chitinophagaceae</taxon>
        <taxon>Chitinophaga</taxon>
    </lineage>
</organism>
<evidence type="ECO:0000313" key="6">
    <source>
        <dbReference type="Proteomes" id="UP000570474"/>
    </source>
</evidence>
<dbReference type="GO" id="GO:0044550">
    <property type="term" value="P:secondary metabolite biosynthetic process"/>
    <property type="evidence" value="ECO:0007669"/>
    <property type="project" value="TreeGrafter"/>
</dbReference>
<sequence>GFEHQVYPFDMLVEELGLGGDLSRSPLSDVVVILQNIRLNDEQQLEMQGLEVTPEAASLDISKGDLRFQFYHDEQSGVLHGNIEYNSDIFNRERIERMAAHLGRLMEAVHANPDTTLDDISYQQAGEQEDERWFTTPLPLSPQPLLHRVIEERCRQYPDRVAVAGYGLSMSYHDLNGYANQLAHGLLSLGYRDEKHVGVYAGGGPLQVVALLACFKAGAVYVPMSADQAVHHLLQVITETGMQAVVTTTVHAATLKQLLAAHAVKIDTVIILDSPTSAVLPLSFEHHLSTENIVCSAVNPDLDYDASGSAYVFYTSGSTGRSKGIIGSHVSLSHYIHWHQREWGIDGSFRISQLAPMTFDASLKDILTGLIGGATVCMPDSHIKNNPALLVEWLRNEQVTLLQTVPSVFRLITGSLQESGTPLAGLRYVVLAGERLYGRDVLNWKAANGTTARLSNLYGLTETTILKTCFHIESWDWQAGEVLPVGLPVSDTLVAVVNSAHHICAPGEMGEVYIKSPFISKGYIDTSLNEHYLVANPLDGNEADRVWRTGDLGRYRNDGRLEILGRRDEQVKINGVRIELEQVRAAVLQQDDVLRTELVVHTGEDFRQELLCYYTGKRYAPDELRALLSADLNPAILPGYYVWMDTFPLNMNGKVDRKALPKPAEMLLQSTYHAPEAGVEQQLAALWQQVLGVERIGRDDSFFNIGGSSLKAIQLIARIYKELDVQLTIADLFSHPVLHEQASLIKASVHTDYQPIPVAAAMEHYPLSHSQQRLWVLEQLQGHAATYNIPVLYRLHGQLDRVALLASFRELIVRHESLRTVFVLADGVPRQSVLSAAEGFWTEEDFSTAPSPEDAAQQYIHEFINTGFDLTAGPLLRVALLQLSATEYLLAWSVHHIISDEWSMQVMVRELVSLYNSY</sequence>
<dbReference type="InterPro" id="IPR023213">
    <property type="entry name" value="CAT-like_dom_sf"/>
</dbReference>
<dbReference type="AlphaFoldDB" id="A0A847S2Y2"/>
<feature type="domain" description="Carrier" evidence="4">
    <location>
        <begin position="674"/>
        <end position="749"/>
    </location>
</feature>
<dbReference type="InterPro" id="IPR001242">
    <property type="entry name" value="Condensation_dom"/>
</dbReference>
<proteinExistence type="predicted"/>
<dbReference type="PANTHER" id="PTHR45527">
    <property type="entry name" value="NONRIBOSOMAL PEPTIDE SYNTHETASE"/>
    <property type="match status" value="1"/>
</dbReference>
<dbReference type="Gene3D" id="3.30.300.30">
    <property type="match status" value="1"/>
</dbReference>
<dbReference type="Proteomes" id="UP000570474">
    <property type="component" value="Unassembled WGS sequence"/>
</dbReference>
<dbReference type="GO" id="GO:0003824">
    <property type="term" value="F:catalytic activity"/>
    <property type="evidence" value="ECO:0007669"/>
    <property type="project" value="InterPro"/>
</dbReference>
<dbReference type="RefSeq" id="WP_168875198.1">
    <property type="nucleotide sequence ID" value="NZ_JABAIA010000010.1"/>
</dbReference>
<dbReference type="InterPro" id="IPR045851">
    <property type="entry name" value="AMP-bd_C_sf"/>
</dbReference>
<dbReference type="PANTHER" id="PTHR45527:SF1">
    <property type="entry name" value="FATTY ACID SYNTHASE"/>
    <property type="match status" value="1"/>
</dbReference>
<keyword evidence="6" id="KW-1185">Reference proteome</keyword>
<dbReference type="EMBL" id="JABAIA010000010">
    <property type="protein sequence ID" value="NLR69236.1"/>
    <property type="molecule type" value="Genomic_DNA"/>
</dbReference>
<dbReference type="SUPFAM" id="SSF52777">
    <property type="entry name" value="CoA-dependent acyltransferases"/>
    <property type="match status" value="2"/>
</dbReference>
<dbReference type="PROSITE" id="PS00455">
    <property type="entry name" value="AMP_BINDING"/>
    <property type="match status" value="1"/>
</dbReference>
<dbReference type="FunFam" id="1.10.1200.10:FF:000005">
    <property type="entry name" value="Nonribosomal peptide synthetase 1"/>
    <property type="match status" value="1"/>
</dbReference>
<dbReference type="SUPFAM" id="SSF47336">
    <property type="entry name" value="ACP-like"/>
    <property type="match status" value="1"/>
</dbReference>
<keyword evidence="3" id="KW-0597">Phosphoprotein</keyword>
<dbReference type="Pfam" id="PF00668">
    <property type="entry name" value="Condensation"/>
    <property type="match status" value="2"/>
</dbReference>
<dbReference type="GO" id="GO:0005737">
    <property type="term" value="C:cytoplasm"/>
    <property type="evidence" value="ECO:0007669"/>
    <property type="project" value="TreeGrafter"/>
</dbReference>
<dbReference type="PROSITE" id="PS50075">
    <property type="entry name" value="CARRIER"/>
    <property type="match status" value="1"/>
</dbReference>
<evidence type="ECO:0000256" key="2">
    <source>
        <dbReference type="ARBA" id="ARBA00022450"/>
    </source>
</evidence>
<comment type="cofactor">
    <cofactor evidence="1">
        <name>pantetheine 4'-phosphate</name>
        <dbReference type="ChEBI" id="CHEBI:47942"/>
    </cofactor>
</comment>
<keyword evidence="2" id="KW-0596">Phosphopantetheine</keyword>
<dbReference type="InterPro" id="IPR000873">
    <property type="entry name" value="AMP-dep_synth/lig_dom"/>
</dbReference>
<evidence type="ECO:0000259" key="4">
    <source>
        <dbReference type="PROSITE" id="PS50075"/>
    </source>
</evidence>
<feature type="non-terminal residue" evidence="5">
    <location>
        <position position="1"/>
    </location>
</feature>
<dbReference type="GO" id="GO:0031177">
    <property type="term" value="F:phosphopantetheine binding"/>
    <property type="evidence" value="ECO:0007669"/>
    <property type="project" value="TreeGrafter"/>
</dbReference>
<name>A0A847S2Y2_9BACT</name>
<evidence type="ECO:0000313" key="5">
    <source>
        <dbReference type="EMBL" id="NLR69236.1"/>
    </source>
</evidence>
<dbReference type="InterPro" id="IPR036736">
    <property type="entry name" value="ACP-like_sf"/>
</dbReference>
<accession>A0A847S2Y2</accession>